<accession>A0A6J4LL46</accession>
<dbReference type="EMBL" id="CADCTW010000123">
    <property type="protein sequence ID" value="CAA9331950.1"/>
    <property type="molecule type" value="Genomic_DNA"/>
</dbReference>
<protein>
    <submittedName>
        <fullName evidence="2">Uncharacterized protein</fullName>
    </submittedName>
</protein>
<feature type="compositionally biased region" description="Gly residues" evidence="1">
    <location>
        <begin position="111"/>
        <end position="124"/>
    </location>
</feature>
<evidence type="ECO:0000256" key="1">
    <source>
        <dbReference type="SAM" id="MobiDB-lite"/>
    </source>
</evidence>
<evidence type="ECO:0000313" key="2">
    <source>
        <dbReference type="EMBL" id="CAA9331950.1"/>
    </source>
</evidence>
<gene>
    <name evidence="2" type="ORF">AVDCRST_MAG68-2560</name>
</gene>
<feature type="region of interest" description="Disordered" evidence="1">
    <location>
        <begin position="1"/>
        <end position="20"/>
    </location>
</feature>
<organism evidence="2">
    <name type="scientific">uncultured Gemmatimonadota bacterium</name>
    <dbReference type="NCBI Taxonomy" id="203437"/>
    <lineage>
        <taxon>Bacteria</taxon>
        <taxon>Pseudomonadati</taxon>
        <taxon>Gemmatimonadota</taxon>
        <taxon>environmental samples</taxon>
    </lineage>
</organism>
<dbReference type="AlphaFoldDB" id="A0A6J4LL46"/>
<name>A0A6J4LL46_9BACT</name>
<sequence length="124" mass="13057">MRFRAPATVRAPPGPCPREAVKKSSAVRLTLVSALAAGAAGCGSDQPQQTMRGWCDPESPEVCEDRPRAGFVPMFFPIYHRGIYYDNRGIGRTGPGGAVVRNAPRPTISRGGFGRTGSGRGVGA</sequence>
<feature type="region of interest" description="Disordered" evidence="1">
    <location>
        <begin position="95"/>
        <end position="124"/>
    </location>
</feature>
<reference evidence="2" key="1">
    <citation type="submission" date="2020-02" db="EMBL/GenBank/DDBJ databases">
        <authorList>
            <person name="Meier V. D."/>
        </authorList>
    </citation>
    <scope>NUCLEOTIDE SEQUENCE</scope>
    <source>
        <strain evidence="2">AVDCRST_MAG68</strain>
    </source>
</reference>
<proteinExistence type="predicted"/>